<evidence type="ECO:0000256" key="4">
    <source>
        <dbReference type="SAM" id="MobiDB-lite"/>
    </source>
</evidence>
<protein>
    <submittedName>
        <fullName evidence="6">Sec2p domain-containing protein</fullName>
    </submittedName>
</protein>
<evidence type="ECO:0000256" key="3">
    <source>
        <dbReference type="SAM" id="Coils"/>
    </source>
</evidence>
<evidence type="ECO:0000256" key="2">
    <source>
        <dbReference type="ARBA" id="ARBA00025794"/>
    </source>
</evidence>
<evidence type="ECO:0000256" key="1">
    <source>
        <dbReference type="ARBA" id="ARBA00023054"/>
    </source>
</evidence>
<dbReference type="PANTHER" id="PTHR14430:SF0">
    <property type="entry name" value="SEC2P DOMAIN-CONTAINING PROTEIN"/>
    <property type="match status" value="1"/>
</dbReference>
<feature type="compositionally biased region" description="Low complexity" evidence="4">
    <location>
        <begin position="37"/>
        <end position="52"/>
    </location>
</feature>
<evidence type="ECO:0000313" key="6">
    <source>
        <dbReference type="WBParaSite" id="Pan_g17755.t1"/>
    </source>
</evidence>
<keyword evidence="5" id="KW-1185">Reference proteome</keyword>
<dbReference type="GO" id="GO:0006887">
    <property type="term" value="P:exocytosis"/>
    <property type="evidence" value="ECO:0007669"/>
    <property type="project" value="TreeGrafter"/>
</dbReference>
<dbReference type="GO" id="GO:0070319">
    <property type="term" value="C:Golgi to plasma membrane transport vesicle"/>
    <property type="evidence" value="ECO:0007669"/>
    <property type="project" value="TreeGrafter"/>
</dbReference>
<dbReference type="Gene3D" id="1.20.5.4880">
    <property type="match status" value="1"/>
</dbReference>
<dbReference type="Pfam" id="PF25555">
    <property type="entry name" value="RAB3A-like_C"/>
    <property type="match status" value="1"/>
</dbReference>
<keyword evidence="1 3" id="KW-0175">Coiled coil</keyword>
<sequence>MSKSPSQPTTPALSTSDSGIDVSLLEEINRQVAALLPSPSSRASSTSSGDSPIVVETESPTDPQLNDAHQDQPTPVPSVDWSSVPKQASSAPVSGHSPSTVASGGSTETSPAGLSYLLLSNARRKLELDEERLEFEKEKHKLEKKKKSKKLFFRLSKRVKEQQMQAATSVVPSSLSEGSLKRIDEDHGSLESCANGCNASTDSGLTPSSIADDIDETADEKVVRLEKELQNMRRYAAESDAKCKQLQRMQKTLDNEVQDLTESLFQEAYKMANTAEARREQAEKLLNEALLKVDLLQAEVKALKEIVKSPAKRVLRDKNYKKEAPKALKSAFKSKGSASIPANLDATGNVTEVPDFDPIYFSEFSEWRRLTSGSAGQVPDESETKFMQRTLAEDIQPCLTFTNKALAAEVLEAIKTNTLEVEPLSGNDDPHELKLCGLMEVAKECPYRLRTNGDAQWVFVSLSARNRIMAVCDFFTYLRYLRFGIVKAELEDAFLDIAAMRRNMALARFGFDFTAKMTGSGLTN</sequence>
<dbReference type="SUPFAM" id="SSF144284">
    <property type="entry name" value="Sec2 N-terminal region"/>
    <property type="match status" value="1"/>
</dbReference>
<feature type="coiled-coil region" evidence="3">
    <location>
        <begin position="119"/>
        <end position="148"/>
    </location>
</feature>
<evidence type="ECO:0000313" key="5">
    <source>
        <dbReference type="Proteomes" id="UP000492821"/>
    </source>
</evidence>
<dbReference type="WBParaSite" id="Pan_g17755.t1">
    <property type="protein sequence ID" value="Pan_g17755.t1"/>
    <property type="gene ID" value="Pan_g17755"/>
</dbReference>
<name>A0A7E4V870_PANRE</name>
<dbReference type="InterPro" id="IPR040351">
    <property type="entry name" value="RAB3IL/RAB3IP/Sec2"/>
</dbReference>
<dbReference type="Proteomes" id="UP000492821">
    <property type="component" value="Unassembled WGS sequence"/>
</dbReference>
<organism evidence="5 6">
    <name type="scientific">Panagrellus redivivus</name>
    <name type="common">Microworm</name>
    <dbReference type="NCBI Taxonomy" id="6233"/>
    <lineage>
        <taxon>Eukaryota</taxon>
        <taxon>Metazoa</taxon>
        <taxon>Ecdysozoa</taxon>
        <taxon>Nematoda</taxon>
        <taxon>Chromadorea</taxon>
        <taxon>Rhabditida</taxon>
        <taxon>Tylenchina</taxon>
        <taxon>Panagrolaimomorpha</taxon>
        <taxon>Panagrolaimoidea</taxon>
        <taxon>Panagrolaimidae</taxon>
        <taxon>Panagrellus</taxon>
    </lineage>
</organism>
<dbReference type="AlphaFoldDB" id="A0A7E4V870"/>
<feature type="region of interest" description="Disordered" evidence="4">
    <location>
        <begin position="35"/>
        <end position="112"/>
    </location>
</feature>
<reference evidence="6" key="2">
    <citation type="submission" date="2020-10" db="UniProtKB">
        <authorList>
            <consortium name="WormBaseParasite"/>
        </authorList>
    </citation>
    <scope>IDENTIFICATION</scope>
</reference>
<dbReference type="CDD" id="cd21044">
    <property type="entry name" value="Rab11BD_RAB3IP_like"/>
    <property type="match status" value="1"/>
</dbReference>
<proteinExistence type="inferred from homology"/>
<dbReference type="GO" id="GO:0005085">
    <property type="term" value="F:guanyl-nucleotide exchange factor activity"/>
    <property type="evidence" value="ECO:0007669"/>
    <property type="project" value="InterPro"/>
</dbReference>
<comment type="similarity">
    <text evidence="2">Belongs to the SEC2 family.</text>
</comment>
<reference evidence="5" key="1">
    <citation type="journal article" date="2013" name="Genetics">
        <title>The draft genome and transcriptome of Panagrellus redivivus are shaped by the harsh demands of a free-living lifestyle.</title>
        <authorList>
            <person name="Srinivasan J."/>
            <person name="Dillman A.R."/>
            <person name="Macchietto M.G."/>
            <person name="Heikkinen L."/>
            <person name="Lakso M."/>
            <person name="Fracchia K.M."/>
            <person name="Antoshechkin I."/>
            <person name="Mortazavi A."/>
            <person name="Wong G."/>
            <person name="Sternberg P.W."/>
        </authorList>
    </citation>
    <scope>NUCLEOTIDE SEQUENCE [LARGE SCALE GENOMIC DNA]</scope>
    <source>
        <strain evidence="5">MT8872</strain>
    </source>
</reference>
<feature type="compositionally biased region" description="Polar residues" evidence="4">
    <location>
        <begin position="80"/>
        <end position="112"/>
    </location>
</feature>
<accession>A0A7E4V870</accession>
<feature type="coiled-coil region" evidence="3">
    <location>
        <begin position="222"/>
        <end position="306"/>
    </location>
</feature>
<dbReference type="PANTHER" id="PTHR14430">
    <property type="entry name" value="RABIN3-RELATED"/>
    <property type="match status" value="1"/>
</dbReference>